<dbReference type="PANTHER" id="PTHR12296:SF30">
    <property type="entry name" value="DENN DOMAIN-CONTAINING PROTEIN CRAG"/>
    <property type="match status" value="1"/>
</dbReference>
<dbReference type="AlphaFoldDB" id="V4B1V6"/>
<gene>
    <name evidence="2" type="ORF">LOTGIDRAFT_111606</name>
</gene>
<dbReference type="EMBL" id="KB200521">
    <property type="protein sequence ID" value="ESP01336.1"/>
    <property type="molecule type" value="Genomic_DNA"/>
</dbReference>
<protein>
    <recommendedName>
        <fullName evidence="1">UDENN domain-containing protein</fullName>
    </recommendedName>
</protein>
<accession>V4B1V6</accession>
<dbReference type="GO" id="GO:0005085">
    <property type="term" value="F:guanyl-nucleotide exchange factor activity"/>
    <property type="evidence" value="ECO:0007669"/>
    <property type="project" value="UniProtKB-ARBA"/>
</dbReference>
<proteinExistence type="predicted"/>
<dbReference type="GO" id="GO:0031410">
    <property type="term" value="C:cytoplasmic vesicle"/>
    <property type="evidence" value="ECO:0007669"/>
    <property type="project" value="TreeGrafter"/>
</dbReference>
<evidence type="ECO:0000313" key="3">
    <source>
        <dbReference type="Proteomes" id="UP000030746"/>
    </source>
</evidence>
<organism evidence="2 3">
    <name type="scientific">Lottia gigantea</name>
    <name type="common">Giant owl limpet</name>
    <dbReference type="NCBI Taxonomy" id="225164"/>
    <lineage>
        <taxon>Eukaryota</taxon>
        <taxon>Metazoa</taxon>
        <taxon>Spiralia</taxon>
        <taxon>Lophotrochozoa</taxon>
        <taxon>Mollusca</taxon>
        <taxon>Gastropoda</taxon>
        <taxon>Patellogastropoda</taxon>
        <taxon>Lottioidea</taxon>
        <taxon>Lottiidae</taxon>
        <taxon>Lottia</taxon>
    </lineage>
</organism>
<dbReference type="Proteomes" id="UP000030746">
    <property type="component" value="Unassembled WGS sequence"/>
</dbReference>
<dbReference type="GO" id="GO:0032483">
    <property type="term" value="P:regulation of Rab protein signal transduction"/>
    <property type="evidence" value="ECO:0007669"/>
    <property type="project" value="TreeGrafter"/>
</dbReference>
<dbReference type="PROSITE" id="PS50211">
    <property type="entry name" value="DENN"/>
    <property type="match status" value="1"/>
</dbReference>
<dbReference type="OrthoDB" id="75250at2759"/>
<feature type="domain" description="UDENN" evidence="1">
    <location>
        <begin position="1"/>
        <end position="100"/>
    </location>
</feature>
<evidence type="ECO:0000313" key="2">
    <source>
        <dbReference type="EMBL" id="ESP01336.1"/>
    </source>
</evidence>
<reference evidence="2 3" key="1">
    <citation type="journal article" date="2013" name="Nature">
        <title>Insights into bilaterian evolution from three spiralian genomes.</title>
        <authorList>
            <person name="Simakov O."/>
            <person name="Marletaz F."/>
            <person name="Cho S.J."/>
            <person name="Edsinger-Gonzales E."/>
            <person name="Havlak P."/>
            <person name="Hellsten U."/>
            <person name="Kuo D.H."/>
            <person name="Larsson T."/>
            <person name="Lv J."/>
            <person name="Arendt D."/>
            <person name="Savage R."/>
            <person name="Osoegawa K."/>
            <person name="de Jong P."/>
            <person name="Grimwood J."/>
            <person name="Chapman J.A."/>
            <person name="Shapiro H."/>
            <person name="Aerts A."/>
            <person name="Otillar R.P."/>
            <person name="Terry A.Y."/>
            <person name="Boore J.L."/>
            <person name="Grigoriev I.V."/>
            <person name="Lindberg D.R."/>
            <person name="Seaver E.C."/>
            <person name="Weisblat D.A."/>
            <person name="Putnam N.H."/>
            <person name="Rokhsar D.S."/>
        </authorList>
    </citation>
    <scope>NUCLEOTIDE SEQUENCE [LARGE SCALE GENOMIC DNA]</scope>
</reference>
<name>V4B1V6_LOTGI</name>
<dbReference type="RefSeq" id="XP_009047970.1">
    <property type="nucleotide sequence ID" value="XM_009049722.1"/>
</dbReference>
<dbReference type="PANTHER" id="PTHR12296">
    <property type="entry name" value="DENN DOMAIN-CONTAINING PROTEIN 4"/>
    <property type="match status" value="1"/>
</dbReference>
<sequence>MSTELEIQEAFLHFMSCILKGYRNFLNPISSSQLNLKATNAASLFDMQGTYYKIIHTMLFFVGFVKSRDKAYAKFFNQVLKTQMFIRFVEERSFVSENDASLAFFDECAEKVDDLKDEPQLIEMDSTHTRYVK</sequence>
<dbReference type="InterPro" id="IPR051696">
    <property type="entry name" value="DENN_Domain_GEFs"/>
</dbReference>
<dbReference type="CTD" id="20230749"/>
<dbReference type="InterPro" id="IPR005112">
    <property type="entry name" value="dDENN_dom"/>
</dbReference>
<dbReference type="Pfam" id="PF03455">
    <property type="entry name" value="dDENN"/>
    <property type="match status" value="1"/>
</dbReference>
<dbReference type="KEGG" id="lgi:LOTGIDRAFT_111606"/>
<dbReference type="HOGENOM" id="CLU_1909048_0_0_1"/>
<dbReference type="GeneID" id="20230749"/>
<keyword evidence="3" id="KW-1185">Reference proteome</keyword>
<dbReference type="SMART" id="SM00801">
    <property type="entry name" value="dDENN"/>
    <property type="match status" value="1"/>
</dbReference>
<dbReference type="OMA" id="DRANQKF"/>
<dbReference type="InterPro" id="IPR037516">
    <property type="entry name" value="Tripartite_DENN"/>
</dbReference>
<evidence type="ECO:0000259" key="1">
    <source>
        <dbReference type="PROSITE" id="PS50211"/>
    </source>
</evidence>